<dbReference type="GO" id="GO:0016075">
    <property type="term" value="P:rRNA catabolic process"/>
    <property type="evidence" value="ECO:0007669"/>
    <property type="project" value="TreeGrafter"/>
</dbReference>
<keyword evidence="2" id="KW-0378">Hydrolase</keyword>
<dbReference type="EC" id="3.1.-.-" evidence="2"/>
<evidence type="ECO:0000313" key="3">
    <source>
        <dbReference type="Proteomes" id="UP000094056"/>
    </source>
</evidence>
<dbReference type="Proteomes" id="UP000094056">
    <property type="component" value="Unassembled WGS sequence"/>
</dbReference>
<evidence type="ECO:0000259" key="1">
    <source>
        <dbReference type="Pfam" id="PF01850"/>
    </source>
</evidence>
<protein>
    <submittedName>
        <fullName evidence="2">Ribonuclease VapC20</fullName>
        <ecNumber evidence="2">3.1.-.-</ecNumber>
    </submittedName>
</protein>
<dbReference type="Gene3D" id="3.40.50.1010">
    <property type="entry name" value="5'-nuclease"/>
    <property type="match status" value="1"/>
</dbReference>
<dbReference type="InterPro" id="IPR002716">
    <property type="entry name" value="PIN_dom"/>
</dbReference>
<dbReference type="GO" id="GO:0016787">
    <property type="term" value="F:hydrolase activity"/>
    <property type="evidence" value="ECO:0007669"/>
    <property type="project" value="UniProtKB-KW"/>
</dbReference>
<accession>A0A1E3XCX1</accession>
<dbReference type="InterPro" id="IPR039018">
    <property type="entry name" value="VapC20-like"/>
</dbReference>
<gene>
    <name evidence="2" type="ORF">SCARUB_01384</name>
</gene>
<feature type="domain" description="PIN" evidence="1">
    <location>
        <begin position="5"/>
        <end position="131"/>
    </location>
</feature>
<dbReference type="Pfam" id="PF01850">
    <property type="entry name" value="PIN"/>
    <property type="match status" value="1"/>
</dbReference>
<dbReference type="PANTHER" id="PTHR42188">
    <property type="entry name" value="23S RRNA-SPECIFIC ENDONUCLEASE VAPC20"/>
    <property type="match status" value="1"/>
</dbReference>
<reference evidence="2 3" key="1">
    <citation type="submission" date="2016-07" db="EMBL/GenBank/DDBJ databases">
        <title>Draft genome of Scalindua rubra, obtained from a brine-seawater interface in the Red Sea, sheds light on salt adaptation in anammox bacteria.</title>
        <authorList>
            <person name="Speth D.R."/>
            <person name="Lagkouvardos I."/>
            <person name="Wang Y."/>
            <person name="Qian P.-Y."/>
            <person name="Dutilh B.E."/>
            <person name="Jetten M.S."/>
        </authorList>
    </citation>
    <scope>NUCLEOTIDE SEQUENCE [LARGE SCALE GENOMIC DNA]</scope>
    <source>
        <strain evidence="2">BSI-1</strain>
    </source>
</reference>
<comment type="caution">
    <text evidence="2">The sequence shown here is derived from an EMBL/GenBank/DDBJ whole genome shotgun (WGS) entry which is preliminary data.</text>
</comment>
<dbReference type="SUPFAM" id="SSF88723">
    <property type="entry name" value="PIN domain-like"/>
    <property type="match status" value="1"/>
</dbReference>
<sequence>MSKDVFVDTSAWQAFIDRDDQYHLSASNWLNSEGRVRRLISTDYIFSETVTCIRFRSGHSAAVKAGNMLLTSRLVWFIDVSREVRNDAWTIFQKYKEWDLSFVDCTSFALMKKLNVETAFTFDKDFQRFGFIVVPTKKHS</sequence>
<dbReference type="InterPro" id="IPR029060">
    <property type="entry name" value="PIN-like_dom_sf"/>
</dbReference>
<proteinExistence type="predicted"/>
<evidence type="ECO:0000313" key="2">
    <source>
        <dbReference type="EMBL" id="ODS33476.1"/>
    </source>
</evidence>
<dbReference type="AlphaFoldDB" id="A0A1E3XCX1"/>
<name>A0A1E3XCX1_9BACT</name>
<organism evidence="2 3">
    <name type="scientific">Candidatus Scalindua rubra</name>
    <dbReference type="NCBI Taxonomy" id="1872076"/>
    <lineage>
        <taxon>Bacteria</taxon>
        <taxon>Pseudomonadati</taxon>
        <taxon>Planctomycetota</taxon>
        <taxon>Candidatus Brocadiia</taxon>
        <taxon>Candidatus Brocadiales</taxon>
        <taxon>Candidatus Scalinduaceae</taxon>
        <taxon>Candidatus Scalindua</taxon>
    </lineage>
</organism>
<dbReference type="EMBL" id="MAYW01000027">
    <property type="protein sequence ID" value="ODS33476.1"/>
    <property type="molecule type" value="Genomic_DNA"/>
</dbReference>
<dbReference type="GO" id="GO:0004521">
    <property type="term" value="F:RNA endonuclease activity"/>
    <property type="evidence" value="ECO:0007669"/>
    <property type="project" value="InterPro"/>
</dbReference>
<dbReference type="PANTHER" id="PTHR42188:SF1">
    <property type="entry name" value="23S RRNA-SPECIFIC ENDONUCLEASE VAPC20"/>
    <property type="match status" value="1"/>
</dbReference>